<dbReference type="Proteomes" id="UP000316921">
    <property type="component" value="Chromosome"/>
</dbReference>
<sequence length="501" mass="54982">MVLVDPSGEPIGRERLQFTTCTAGLRIRRATRVRTERDGSVELLVRGQFVQNQVPEQLLIGDPLEGGLGTLIELPDADGSSVVDLGRVELRPWPELCSGRLVTDEGTAPLAERGLVLAIELEPPQSWELAGPVLWMVGRAEVGAGGQFELRGARPAGDQRWRLLVPDLDLDPLVGDFLETHQVARVLPDVEIGGRPRVFELLSPAYLALSRNAKLPRPAGADLDLSDVVIGFKLGSQTPAPQTEPEWRLELRGPKGDLLATETLFDISDVRMDVDYAGTVRAELWSSFVGAPILTFADVELRRGKLTQDERLFELSSKARFVPLPIEVRLPDGSPASEGLAHLESAIEHEGTVARRYWETRFGSDPLLAQSPLAGGVRVDAEIWVPGCFRTRVEGVDRPTTVRMEPGGEVVLRLPRSVLEQFDLVAEAVRTDLSTFDDPRVDSLERTDEGFRGHLSAPGEWTVVWRQAGGPNGHRAYLGDESFVVEAVPEAQTIRLRGPSR</sequence>
<accession>A0A518BKV1</accession>
<gene>
    <name evidence="1" type="ORF">Pla133_26870</name>
</gene>
<reference evidence="1 2" key="1">
    <citation type="submission" date="2019-02" db="EMBL/GenBank/DDBJ databases">
        <title>Deep-cultivation of Planctomycetes and their phenomic and genomic characterization uncovers novel biology.</title>
        <authorList>
            <person name="Wiegand S."/>
            <person name="Jogler M."/>
            <person name="Boedeker C."/>
            <person name="Pinto D."/>
            <person name="Vollmers J."/>
            <person name="Rivas-Marin E."/>
            <person name="Kohn T."/>
            <person name="Peeters S.H."/>
            <person name="Heuer A."/>
            <person name="Rast P."/>
            <person name="Oberbeckmann S."/>
            <person name="Bunk B."/>
            <person name="Jeske O."/>
            <person name="Meyerdierks A."/>
            <person name="Storesund J.E."/>
            <person name="Kallscheuer N."/>
            <person name="Luecker S."/>
            <person name="Lage O.M."/>
            <person name="Pohl T."/>
            <person name="Merkel B.J."/>
            <person name="Hornburger P."/>
            <person name="Mueller R.-W."/>
            <person name="Bruemmer F."/>
            <person name="Labrenz M."/>
            <person name="Spormann A.M."/>
            <person name="Op den Camp H."/>
            <person name="Overmann J."/>
            <person name="Amann R."/>
            <person name="Jetten M.S.M."/>
            <person name="Mascher T."/>
            <person name="Medema M.H."/>
            <person name="Devos D.P."/>
            <person name="Kaster A.-K."/>
            <person name="Ovreas L."/>
            <person name="Rohde M."/>
            <person name="Galperin M.Y."/>
            <person name="Jogler C."/>
        </authorList>
    </citation>
    <scope>NUCLEOTIDE SEQUENCE [LARGE SCALE GENOMIC DNA]</scope>
    <source>
        <strain evidence="1 2">Pla133</strain>
    </source>
</reference>
<proteinExistence type="predicted"/>
<name>A0A518BKV1_9BACT</name>
<evidence type="ECO:0000313" key="1">
    <source>
        <dbReference type="EMBL" id="QDU67599.1"/>
    </source>
</evidence>
<dbReference type="EMBL" id="CP036287">
    <property type="protein sequence ID" value="QDU67599.1"/>
    <property type="molecule type" value="Genomic_DNA"/>
</dbReference>
<protein>
    <submittedName>
        <fullName evidence="1">Uncharacterized protein</fullName>
    </submittedName>
</protein>
<dbReference type="KEGG" id="pbap:Pla133_26870"/>
<keyword evidence="2" id="KW-1185">Reference proteome</keyword>
<dbReference type="AlphaFoldDB" id="A0A518BKV1"/>
<organism evidence="1 2">
    <name type="scientific">Engelhardtia mirabilis</name>
    <dbReference type="NCBI Taxonomy" id="2528011"/>
    <lineage>
        <taxon>Bacteria</taxon>
        <taxon>Pseudomonadati</taxon>
        <taxon>Planctomycetota</taxon>
        <taxon>Planctomycetia</taxon>
        <taxon>Planctomycetia incertae sedis</taxon>
        <taxon>Engelhardtia</taxon>
    </lineage>
</organism>
<evidence type="ECO:0000313" key="2">
    <source>
        <dbReference type="Proteomes" id="UP000316921"/>
    </source>
</evidence>